<comment type="caution">
    <text evidence="1">The sequence shown here is derived from an EMBL/GenBank/DDBJ whole genome shotgun (WGS) entry which is preliminary data.</text>
</comment>
<name>A0ABU0X6A9_9PSEU</name>
<evidence type="ECO:0000313" key="1">
    <source>
        <dbReference type="EMBL" id="MDQ2587649.1"/>
    </source>
</evidence>
<reference evidence="1 2" key="1">
    <citation type="submission" date="2017-06" db="EMBL/GenBank/DDBJ databases">
        <title>Cultured bacterium strain Saccharothrix yanglingensis Hhs.015.</title>
        <authorList>
            <person name="Xia Y."/>
        </authorList>
    </citation>
    <scope>NUCLEOTIDE SEQUENCE [LARGE SCALE GENOMIC DNA]</scope>
    <source>
        <strain evidence="1 2">Hhs.015</strain>
    </source>
</reference>
<proteinExistence type="predicted"/>
<accession>A0ABU0X6A9</accession>
<protein>
    <recommendedName>
        <fullName evidence="3">Excreted virulence factor EspC (Type VII ESX diderm)</fullName>
    </recommendedName>
</protein>
<sequence length="101" mass="10350">MSDGPRPGHFTGGSAGGFRADPDELAAFAARLDEAGDEVRAAAAGLAEPVGDLGPEGLTEAVEHLVAEWTRVLAGVDPAAEADALRAAGEAYRQADELRHD</sequence>
<dbReference type="EMBL" id="NSDM01000013">
    <property type="protein sequence ID" value="MDQ2587649.1"/>
    <property type="molecule type" value="Genomic_DNA"/>
</dbReference>
<evidence type="ECO:0008006" key="3">
    <source>
        <dbReference type="Google" id="ProtNLM"/>
    </source>
</evidence>
<evidence type="ECO:0000313" key="2">
    <source>
        <dbReference type="Proteomes" id="UP001225605"/>
    </source>
</evidence>
<dbReference type="RefSeq" id="WP_306749254.1">
    <property type="nucleotide sequence ID" value="NZ_NSDM01000013.1"/>
</dbReference>
<keyword evidence="2" id="KW-1185">Reference proteome</keyword>
<gene>
    <name evidence="1" type="ORF">CKY47_27410</name>
</gene>
<organism evidence="1 2">
    <name type="scientific">Saccharothrix yanglingensis</name>
    <dbReference type="NCBI Taxonomy" id="659496"/>
    <lineage>
        <taxon>Bacteria</taxon>
        <taxon>Bacillati</taxon>
        <taxon>Actinomycetota</taxon>
        <taxon>Actinomycetes</taxon>
        <taxon>Pseudonocardiales</taxon>
        <taxon>Pseudonocardiaceae</taxon>
        <taxon>Saccharothrix</taxon>
    </lineage>
</organism>
<dbReference type="Proteomes" id="UP001225605">
    <property type="component" value="Unassembled WGS sequence"/>
</dbReference>